<dbReference type="EMBL" id="QEAQ01000008">
    <property type="protein sequence ID" value="TPX61296.1"/>
    <property type="molecule type" value="Genomic_DNA"/>
</dbReference>
<accession>A0A507EBY3</accession>
<dbReference type="InterPro" id="IPR008937">
    <property type="entry name" value="Ras-like_GEF"/>
</dbReference>
<dbReference type="Pfam" id="PF00072">
    <property type="entry name" value="Response_reg"/>
    <property type="match status" value="1"/>
</dbReference>
<dbReference type="Proteomes" id="UP000318582">
    <property type="component" value="Unassembled WGS sequence"/>
</dbReference>
<dbReference type="PANTHER" id="PTHR23113">
    <property type="entry name" value="GUANINE NUCLEOTIDE EXCHANGE FACTOR"/>
    <property type="match status" value="1"/>
</dbReference>
<name>A0A507EBY3_9FUNG</name>
<evidence type="ECO:0000256" key="4">
    <source>
        <dbReference type="SAM" id="MobiDB-lite"/>
    </source>
</evidence>
<dbReference type="CDD" id="cd17546">
    <property type="entry name" value="REC_hyHK_CKI1_RcsC-like"/>
    <property type="match status" value="1"/>
</dbReference>
<dbReference type="InterPro" id="IPR011006">
    <property type="entry name" value="CheY-like_superfamily"/>
</dbReference>
<dbReference type="STRING" id="109895.A0A507EBY3"/>
<feature type="domain" description="N-terminal Ras-GEF" evidence="7">
    <location>
        <begin position="225"/>
        <end position="356"/>
    </location>
</feature>
<evidence type="ECO:0000256" key="3">
    <source>
        <dbReference type="PROSITE-ProRule" id="PRU00169"/>
    </source>
</evidence>
<dbReference type="InterPro" id="IPR001895">
    <property type="entry name" value="RASGEF_cat_dom"/>
</dbReference>
<feature type="modified residue" description="4-aspartylphosphate" evidence="3">
    <location>
        <position position="54"/>
    </location>
</feature>
<evidence type="ECO:0000313" key="9">
    <source>
        <dbReference type="Proteomes" id="UP000318582"/>
    </source>
</evidence>
<feature type="domain" description="Ras-GEF" evidence="5">
    <location>
        <begin position="390"/>
        <end position="618"/>
    </location>
</feature>
<dbReference type="InterPro" id="IPR001789">
    <property type="entry name" value="Sig_transdc_resp-reg_receiver"/>
</dbReference>
<feature type="compositionally biased region" description="Polar residues" evidence="4">
    <location>
        <begin position="92"/>
        <end position="101"/>
    </location>
</feature>
<gene>
    <name evidence="8" type="ORF">PhCBS80983_g01151</name>
</gene>
<organism evidence="8 9">
    <name type="scientific">Powellomyces hirtus</name>
    <dbReference type="NCBI Taxonomy" id="109895"/>
    <lineage>
        <taxon>Eukaryota</taxon>
        <taxon>Fungi</taxon>
        <taxon>Fungi incertae sedis</taxon>
        <taxon>Chytridiomycota</taxon>
        <taxon>Chytridiomycota incertae sedis</taxon>
        <taxon>Chytridiomycetes</taxon>
        <taxon>Spizellomycetales</taxon>
        <taxon>Powellomycetaceae</taxon>
        <taxon>Powellomyces</taxon>
    </lineage>
</organism>
<dbReference type="GO" id="GO:0000160">
    <property type="term" value="P:phosphorelay signal transduction system"/>
    <property type="evidence" value="ECO:0007669"/>
    <property type="project" value="InterPro"/>
</dbReference>
<dbReference type="CDD" id="cd06224">
    <property type="entry name" value="REM"/>
    <property type="match status" value="1"/>
</dbReference>
<dbReference type="InterPro" id="IPR019804">
    <property type="entry name" value="Ras_G-nucl-exch_fac_CS"/>
</dbReference>
<sequence>MGLFKDDNLVVQKILTKSLKKYFRVNVSNDDIFDNGLKLLQALEFRRYDLIMMDIEMPVLSGWAATKLIRGEHVGLPISNLMNEIKELTESKTGSDLSPSAFSAGGTLSRRRRAASISRPTSRGNIPPAFSVEEGSMSPAAIGARILGENRLVPIIAVTSVDSPDLRTSYLAAGMNDILIKPVTPSMVQNIFGKYLQAVQLSPTRGLGSASTISSAKIAANMLGGTAQIYSGSREQLLQALIQPKKSGPSYMSEFLLTYRTFMKPEELLSWLQDQFRGHSDDAHTSASNLYVSTENAVAAQHGVAAVLTAWINEQWHDFASNLKLKTSLMDLIGKIREALGTSHANQLKAAVEKQSTKHAIRSAHMRDIMDPATNIIRTVNESLLTPDVSPDKLAQQLCLYDSMLFRHIDSIEFVNLVSKKTSPTLSYFISRFDKESYWVATEIVAKRDLKARINVLRTFIVTAKECLEAQNFFSVFAIMFGLSLSPVQRLKKTWEGLSDNKKKVLAELEKFTDVSKNFKTYRDKLDDSIPPLVPFLPIFIKDLTFMNDGNESRLANNEINFEKLRLITDCVKGITAFAKSEYKWWSFDPDFQEYIQNPVVELGIGKLQEMSLECEPRAGS</sequence>
<dbReference type="InterPro" id="IPR000651">
    <property type="entry name" value="Ras-like_Gua-exchang_fac_N"/>
</dbReference>
<dbReference type="PROSITE" id="PS50009">
    <property type="entry name" value="RASGEF_CAT"/>
    <property type="match status" value="1"/>
</dbReference>
<keyword evidence="3" id="KW-0597">Phosphoprotein</keyword>
<evidence type="ECO:0000259" key="5">
    <source>
        <dbReference type="PROSITE" id="PS50009"/>
    </source>
</evidence>
<dbReference type="AlphaFoldDB" id="A0A507EBY3"/>
<feature type="domain" description="Response regulatory" evidence="6">
    <location>
        <begin position="1"/>
        <end position="196"/>
    </location>
</feature>
<keyword evidence="9" id="KW-1185">Reference proteome</keyword>
<dbReference type="GO" id="GO:0007265">
    <property type="term" value="P:Ras protein signal transduction"/>
    <property type="evidence" value="ECO:0007669"/>
    <property type="project" value="TreeGrafter"/>
</dbReference>
<protein>
    <recommendedName>
        <fullName evidence="10">Response regulatory domain-containing protein</fullName>
    </recommendedName>
</protein>
<comment type="caution">
    <text evidence="8">The sequence shown here is derived from an EMBL/GenBank/DDBJ whole genome shotgun (WGS) entry which is preliminary data.</text>
</comment>
<dbReference type="Pfam" id="PF00618">
    <property type="entry name" value="RasGEF_N"/>
    <property type="match status" value="1"/>
</dbReference>
<reference evidence="8 9" key="1">
    <citation type="journal article" date="2019" name="Sci. Rep.">
        <title>Comparative genomics of chytrid fungi reveal insights into the obligate biotrophic and pathogenic lifestyle of Synchytrium endobioticum.</title>
        <authorList>
            <person name="van de Vossenberg B.T.L.H."/>
            <person name="Warris S."/>
            <person name="Nguyen H.D.T."/>
            <person name="van Gent-Pelzer M.P.E."/>
            <person name="Joly D.L."/>
            <person name="van de Geest H.C."/>
            <person name="Bonants P.J.M."/>
            <person name="Smith D.S."/>
            <person name="Levesque C.A."/>
            <person name="van der Lee T.A.J."/>
        </authorList>
    </citation>
    <scope>NUCLEOTIDE SEQUENCE [LARGE SCALE GENOMIC DNA]</scope>
    <source>
        <strain evidence="8 9">CBS 809.83</strain>
    </source>
</reference>
<evidence type="ECO:0000259" key="7">
    <source>
        <dbReference type="PROSITE" id="PS50212"/>
    </source>
</evidence>
<dbReference type="PROSITE" id="PS50110">
    <property type="entry name" value="RESPONSE_REGULATORY"/>
    <property type="match status" value="1"/>
</dbReference>
<dbReference type="InterPro" id="IPR023578">
    <property type="entry name" value="Ras_GEF_dom_sf"/>
</dbReference>
<dbReference type="PANTHER" id="PTHR23113:SF356">
    <property type="entry name" value="FI05912P-RELATED"/>
    <property type="match status" value="1"/>
</dbReference>
<dbReference type="PROSITE" id="PS50212">
    <property type="entry name" value="RASGEF_NTER"/>
    <property type="match status" value="1"/>
</dbReference>
<dbReference type="CDD" id="cd00155">
    <property type="entry name" value="RasGEF"/>
    <property type="match status" value="1"/>
</dbReference>
<dbReference type="SUPFAM" id="SSF52172">
    <property type="entry name" value="CheY-like"/>
    <property type="match status" value="2"/>
</dbReference>
<evidence type="ECO:0008006" key="10">
    <source>
        <dbReference type="Google" id="ProtNLM"/>
    </source>
</evidence>
<dbReference type="SMART" id="SM00229">
    <property type="entry name" value="RasGEFN"/>
    <property type="match status" value="1"/>
</dbReference>
<dbReference type="GO" id="GO:0005085">
    <property type="term" value="F:guanyl-nucleotide exchange factor activity"/>
    <property type="evidence" value="ECO:0007669"/>
    <property type="project" value="UniProtKB-KW"/>
</dbReference>
<dbReference type="InterPro" id="IPR036964">
    <property type="entry name" value="RASGEF_cat_dom_sf"/>
</dbReference>
<keyword evidence="1 2" id="KW-0344">Guanine-nucleotide releasing factor</keyword>
<dbReference type="Gene3D" id="3.40.50.2300">
    <property type="match status" value="1"/>
</dbReference>
<dbReference type="Gene3D" id="1.20.870.10">
    <property type="entry name" value="Son of sevenless (SoS) protein Chain: S domain 1"/>
    <property type="match status" value="1"/>
</dbReference>
<dbReference type="SUPFAM" id="SSF48366">
    <property type="entry name" value="Ras GEF"/>
    <property type="match status" value="1"/>
</dbReference>
<dbReference type="Gene3D" id="1.10.840.10">
    <property type="entry name" value="Ras guanine-nucleotide exchange factors catalytic domain"/>
    <property type="match status" value="1"/>
</dbReference>
<dbReference type="GO" id="GO:0005886">
    <property type="term" value="C:plasma membrane"/>
    <property type="evidence" value="ECO:0007669"/>
    <property type="project" value="TreeGrafter"/>
</dbReference>
<dbReference type="SMART" id="SM00448">
    <property type="entry name" value="REC"/>
    <property type="match status" value="1"/>
</dbReference>
<evidence type="ECO:0000256" key="1">
    <source>
        <dbReference type="ARBA" id="ARBA00022658"/>
    </source>
</evidence>
<dbReference type="PROSITE" id="PS00720">
    <property type="entry name" value="RASGEF"/>
    <property type="match status" value="1"/>
</dbReference>
<dbReference type="SMART" id="SM00147">
    <property type="entry name" value="RasGEF"/>
    <property type="match status" value="1"/>
</dbReference>
<feature type="region of interest" description="Disordered" evidence="4">
    <location>
        <begin position="92"/>
        <end position="129"/>
    </location>
</feature>
<dbReference type="Pfam" id="PF00617">
    <property type="entry name" value="RasGEF"/>
    <property type="match status" value="1"/>
</dbReference>
<evidence type="ECO:0000256" key="2">
    <source>
        <dbReference type="PROSITE-ProRule" id="PRU00168"/>
    </source>
</evidence>
<evidence type="ECO:0000313" key="8">
    <source>
        <dbReference type="EMBL" id="TPX61296.1"/>
    </source>
</evidence>
<evidence type="ECO:0000259" key="6">
    <source>
        <dbReference type="PROSITE" id="PS50110"/>
    </source>
</evidence>
<proteinExistence type="predicted"/>